<feature type="compositionally biased region" description="Polar residues" evidence="1">
    <location>
        <begin position="82"/>
        <end position="95"/>
    </location>
</feature>
<evidence type="ECO:0000313" key="2">
    <source>
        <dbReference type="EMBL" id="KAF6723766.1"/>
    </source>
</evidence>
<reference evidence="2" key="1">
    <citation type="journal article" name="BMC Genomics">
        <title>Long-read sequencing and de novo genome assembly of marine medaka (Oryzias melastigma).</title>
        <authorList>
            <person name="Liang P."/>
            <person name="Saqib H.S.A."/>
            <person name="Ni X."/>
            <person name="Shen Y."/>
        </authorList>
    </citation>
    <scope>NUCLEOTIDE SEQUENCE</scope>
    <source>
        <strain evidence="2">Bigg-433</strain>
    </source>
</reference>
<dbReference type="Proteomes" id="UP000646548">
    <property type="component" value="Unassembled WGS sequence"/>
</dbReference>
<comment type="caution">
    <text evidence="2">The sequence shown here is derived from an EMBL/GenBank/DDBJ whole genome shotgun (WGS) entry which is preliminary data.</text>
</comment>
<protein>
    <submittedName>
        <fullName evidence="2">Uncharacterized protein</fullName>
    </submittedName>
</protein>
<dbReference type="EMBL" id="WKFB01000415">
    <property type="protein sequence ID" value="KAF6723766.1"/>
    <property type="molecule type" value="Genomic_DNA"/>
</dbReference>
<organism evidence="2 3">
    <name type="scientific">Oryzias melastigma</name>
    <name type="common">Marine medaka</name>
    <dbReference type="NCBI Taxonomy" id="30732"/>
    <lineage>
        <taxon>Eukaryota</taxon>
        <taxon>Metazoa</taxon>
        <taxon>Chordata</taxon>
        <taxon>Craniata</taxon>
        <taxon>Vertebrata</taxon>
        <taxon>Euteleostomi</taxon>
        <taxon>Actinopterygii</taxon>
        <taxon>Neopterygii</taxon>
        <taxon>Teleostei</taxon>
        <taxon>Neoteleostei</taxon>
        <taxon>Acanthomorphata</taxon>
        <taxon>Ovalentaria</taxon>
        <taxon>Atherinomorphae</taxon>
        <taxon>Beloniformes</taxon>
        <taxon>Adrianichthyidae</taxon>
        <taxon>Oryziinae</taxon>
        <taxon>Oryzias</taxon>
    </lineage>
</organism>
<gene>
    <name evidence="2" type="ORF">FQA47_019422</name>
</gene>
<proteinExistence type="predicted"/>
<name>A0A834F7J2_ORYME</name>
<evidence type="ECO:0000256" key="1">
    <source>
        <dbReference type="SAM" id="MobiDB-lite"/>
    </source>
</evidence>
<accession>A0A834F7J2</accession>
<sequence length="113" mass="13156">MQEEWVSRRSRYVRGAGIEEERVSRRSRYVGGAGIEEERVSRRSRCTGGPLKVDLQRMGGAELRTGEGRRGEMKENQEKRSFNLNETPPDSSQSWKIIFTERRRLEEDEGPRV</sequence>
<feature type="compositionally biased region" description="Basic and acidic residues" evidence="1">
    <location>
        <begin position="64"/>
        <end position="81"/>
    </location>
</feature>
<evidence type="ECO:0000313" key="3">
    <source>
        <dbReference type="Proteomes" id="UP000646548"/>
    </source>
</evidence>
<dbReference type="AlphaFoldDB" id="A0A834F7J2"/>
<feature type="region of interest" description="Disordered" evidence="1">
    <location>
        <begin position="30"/>
        <end position="97"/>
    </location>
</feature>